<evidence type="ECO:0000313" key="9">
    <source>
        <dbReference type="EMBL" id="CAB4741759.1"/>
    </source>
</evidence>
<dbReference type="GO" id="GO:0016301">
    <property type="term" value="F:kinase activity"/>
    <property type="evidence" value="ECO:0007669"/>
    <property type="project" value="UniProtKB-KW"/>
</dbReference>
<dbReference type="SUPFAM" id="SSF55083">
    <property type="entry name" value="6-hydroxymethyl-7,8-dihydropterin pyrophosphokinase, HPPK"/>
    <property type="match status" value="1"/>
</dbReference>
<dbReference type="InterPro" id="IPR035907">
    <property type="entry name" value="Hppk_sf"/>
</dbReference>
<dbReference type="Gene3D" id="3.30.70.560">
    <property type="entry name" value="7,8-Dihydro-6-hydroxymethylpterin-pyrophosphokinase HPPK"/>
    <property type="match status" value="1"/>
</dbReference>
<keyword evidence="7" id="KW-0289">Folate biosynthesis</keyword>
<evidence type="ECO:0000256" key="1">
    <source>
        <dbReference type="ARBA" id="ARBA00005051"/>
    </source>
</evidence>
<dbReference type="PANTHER" id="PTHR43071">
    <property type="entry name" value="2-AMINO-4-HYDROXY-6-HYDROXYMETHYLDIHYDROPTERIDINE PYROPHOSPHOKINASE"/>
    <property type="match status" value="1"/>
</dbReference>
<dbReference type="EMBL" id="CAEZYZ010000041">
    <property type="protein sequence ID" value="CAB4741759.1"/>
    <property type="molecule type" value="Genomic_DNA"/>
</dbReference>
<keyword evidence="5" id="KW-0418">Kinase</keyword>
<keyword evidence="3" id="KW-0808">Transferase</keyword>
<dbReference type="PROSITE" id="PS00794">
    <property type="entry name" value="HPPK"/>
    <property type="match status" value="1"/>
</dbReference>
<name>A0A6J6T620_9ZZZZ</name>
<sequence>MTTASDIEPVHPVDVVIALGANLGDRLAALRGAVDGLRATPGVEVVAVSSVYETEPVGGPQQPEYANAVVLVRATIPVMALLERAHAIEAEWERVRAERWGPRTLDIDIIDAGGAVSDDPVLTLPHPRAHERGFVIVPWLEIEPDATLVGHGRIRDLKVDTTGVRISSDRIPTE</sequence>
<reference evidence="9" key="1">
    <citation type="submission" date="2020-05" db="EMBL/GenBank/DDBJ databases">
        <authorList>
            <person name="Chiriac C."/>
            <person name="Salcher M."/>
            <person name="Ghai R."/>
            <person name="Kavagutti S V."/>
        </authorList>
    </citation>
    <scope>NUCLEOTIDE SEQUENCE</scope>
</reference>
<dbReference type="Pfam" id="PF01288">
    <property type="entry name" value="HPPK"/>
    <property type="match status" value="1"/>
</dbReference>
<dbReference type="GO" id="GO:0046654">
    <property type="term" value="P:tetrahydrofolate biosynthetic process"/>
    <property type="evidence" value="ECO:0007669"/>
    <property type="project" value="UniProtKB-UniPathway"/>
</dbReference>
<evidence type="ECO:0000259" key="8">
    <source>
        <dbReference type="PROSITE" id="PS00794"/>
    </source>
</evidence>
<dbReference type="GO" id="GO:0046656">
    <property type="term" value="P:folic acid biosynthetic process"/>
    <property type="evidence" value="ECO:0007669"/>
    <property type="project" value="UniProtKB-KW"/>
</dbReference>
<proteinExistence type="predicted"/>
<feature type="domain" description="7,8-dihydro-6-hydroxymethylpterin-pyrophosphokinase" evidence="8">
    <location>
        <begin position="99"/>
        <end position="110"/>
    </location>
</feature>
<comment type="pathway">
    <text evidence="1">Cofactor biosynthesis; tetrahydrofolate biosynthesis; 2-amino-4-hydroxy-6-hydroxymethyl-7,8-dihydropteridine diphosphate from 7,8-dihydroneopterin triphosphate: step 4/4.</text>
</comment>
<dbReference type="NCBIfam" id="TIGR01498">
    <property type="entry name" value="folK"/>
    <property type="match status" value="1"/>
</dbReference>
<dbReference type="PANTHER" id="PTHR43071:SF1">
    <property type="entry name" value="2-AMINO-4-HYDROXY-6-HYDROXYMETHYLDIHYDROPTERIDINE PYROPHOSPHOKINASE"/>
    <property type="match status" value="1"/>
</dbReference>
<dbReference type="GO" id="GO:0003848">
    <property type="term" value="F:2-amino-4-hydroxy-6-hydroxymethyldihydropteridine diphosphokinase activity"/>
    <property type="evidence" value="ECO:0007669"/>
    <property type="project" value="UniProtKB-EC"/>
</dbReference>
<keyword evidence="6" id="KW-0067">ATP-binding</keyword>
<dbReference type="EC" id="2.7.6.3" evidence="2"/>
<evidence type="ECO:0000256" key="2">
    <source>
        <dbReference type="ARBA" id="ARBA00013253"/>
    </source>
</evidence>
<evidence type="ECO:0000256" key="7">
    <source>
        <dbReference type="ARBA" id="ARBA00022909"/>
    </source>
</evidence>
<evidence type="ECO:0000256" key="5">
    <source>
        <dbReference type="ARBA" id="ARBA00022777"/>
    </source>
</evidence>
<gene>
    <name evidence="9" type="ORF">UFOPK2810_00368</name>
</gene>
<protein>
    <recommendedName>
        <fullName evidence="2">2-amino-4-hydroxy-6-hydroxymethyldihydropteridine diphosphokinase</fullName>
        <ecNumber evidence="2">2.7.6.3</ecNumber>
    </recommendedName>
</protein>
<dbReference type="InterPro" id="IPR000550">
    <property type="entry name" value="Hppk"/>
</dbReference>
<organism evidence="9">
    <name type="scientific">freshwater metagenome</name>
    <dbReference type="NCBI Taxonomy" id="449393"/>
    <lineage>
        <taxon>unclassified sequences</taxon>
        <taxon>metagenomes</taxon>
        <taxon>ecological metagenomes</taxon>
    </lineage>
</organism>
<dbReference type="CDD" id="cd00483">
    <property type="entry name" value="HPPK"/>
    <property type="match status" value="1"/>
</dbReference>
<dbReference type="UniPathway" id="UPA00077">
    <property type="reaction ID" value="UER00155"/>
</dbReference>
<evidence type="ECO:0000256" key="3">
    <source>
        <dbReference type="ARBA" id="ARBA00022679"/>
    </source>
</evidence>
<evidence type="ECO:0000256" key="6">
    <source>
        <dbReference type="ARBA" id="ARBA00022840"/>
    </source>
</evidence>
<dbReference type="GO" id="GO:0005524">
    <property type="term" value="F:ATP binding"/>
    <property type="evidence" value="ECO:0007669"/>
    <property type="project" value="UniProtKB-KW"/>
</dbReference>
<evidence type="ECO:0000256" key="4">
    <source>
        <dbReference type="ARBA" id="ARBA00022741"/>
    </source>
</evidence>
<keyword evidence="4" id="KW-0547">Nucleotide-binding</keyword>
<accession>A0A6J6T620</accession>
<dbReference type="AlphaFoldDB" id="A0A6J6T620"/>